<sequence>MKERTTVFYSSMLFVMLISTVLIITISNNYQQHNKKLESELRFNANFVSTWLNLVYKHSNNVLEGMATDLHNNHLLTVPLDPTVLNEQKKLLNIEAEMLVNASNIFAINNRCILVNATSEVGADLSSREYCKQIQESNEHTIFTDPFVDLFGKTVVAQGVRITNKSDKFIGMVGILSGLDFFSSALSTLDISTKSSVSILSSDLMVLATNRTELLKIGSRPVISQESTEILQGLADNQEVFFEAMRKHHGFNQMVFAKKVPGYPFILIVSKPKYFWADYAYISIISFILVISLVIALLMKNTFLLSKLLSQNDHYFKLALHDELTGILNRRGFEKNAKQVLELAKSNPTSIASILFDIDYFKQINDTYGHDKGDEVLRSFTQICQAHITHSDVFARLGGDEFVMLLPNQNGQQATKCINELLDKIRAIRVETPLGSISVSSSIGISEVRSPNESIAKWLERADKALYQAKKQGRNRVVLRT</sequence>
<gene>
    <name evidence="6" type="ORF">A6E04_12155</name>
</gene>
<keyword evidence="4" id="KW-0472">Membrane</keyword>
<proteinExistence type="predicted"/>
<dbReference type="PANTHER" id="PTHR45138">
    <property type="entry name" value="REGULATORY COMPONENTS OF SENSORY TRANSDUCTION SYSTEM"/>
    <property type="match status" value="1"/>
</dbReference>
<dbReference type="CDD" id="cd01949">
    <property type="entry name" value="GGDEF"/>
    <property type="match status" value="1"/>
</dbReference>
<evidence type="ECO:0000313" key="7">
    <source>
        <dbReference type="Proteomes" id="UP000093523"/>
    </source>
</evidence>
<evidence type="ECO:0000256" key="3">
    <source>
        <dbReference type="ARBA" id="ARBA00034247"/>
    </source>
</evidence>
<dbReference type="GO" id="GO:1902201">
    <property type="term" value="P:negative regulation of bacterial-type flagellum-dependent cell motility"/>
    <property type="evidence" value="ECO:0007669"/>
    <property type="project" value="TreeGrafter"/>
</dbReference>
<dbReference type="GO" id="GO:0005886">
    <property type="term" value="C:plasma membrane"/>
    <property type="evidence" value="ECO:0007669"/>
    <property type="project" value="TreeGrafter"/>
</dbReference>
<dbReference type="FunFam" id="3.30.70.270:FF:000001">
    <property type="entry name" value="Diguanylate cyclase domain protein"/>
    <property type="match status" value="1"/>
</dbReference>
<protein>
    <recommendedName>
        <fullName evidence="2">diguanylate cyclase</fullName>
        <ecNumber evidence="2">2.7.7.65</ecNumber>
    </recommendedName>
</protein>
<comment type="caution">
    <text evidence="6">The sequence shown here is derived from an EMBL/GenBank/DDBJ whole genome shotgun (WGS) entry which is preliminary data.</text>
</comment>
<dbReference type="InterPro" id="IPR029787">
    <property type="entry name" value="Nucleotide_cyclase"/>
</dbReference>
<evidence type="ECO:0000259" key="5">
    <source>
        <dbReference type="PROSITE" id="PS50887"/>
    </source>
</evidence>
<name>A0A1B9NZ42_ALILO</name>
<evidence type="ECO:0000256" key="1">
    <source>
        <dbReference type="ARBA" id="ARBA00001946"/>
    </source>
</evidence>
<feature type="transmembrane region" description="Helical" evidence="4">
    <location>
        <begin position="6"/>
        <end position="26"/>
    </location>
</feature>
<dbReference type="SMART" id="SM00267">
    <property type="entry name" value="GGDEF"/>
    <property type="match status" value="1"/>
</dbReference>
<dbReference type="RefSeq" id="WP_065611137.1">
    <property type="nucleotide sequence ID" value="NZ_CAWMPN010000009.1"/>
</dbReference>
<dbReference type="InterPro" id="IPR050469">
    <property type="entry name" value="Diguanylate_Cyclase"/>
</dbReference>
<comment type="catalytic activity">
    <reaction evidence="3">
        <text>2 GTP = 3',3'-c-di-GMP + 2 diphosphate</text>
        <dbReference type="Rhea" id="RHEA:24898"/>
        <dbReference type="ChEBI" id="CHEBI:33019"/>
        <dbReference type="ChEBI" id="CHEBI:37565"/>
        <dbReference type="ChEBI" id="CHEBI:58805"/>
        <dbReference type="EC" id="2.7.7.65"/>
    </reaction>
</comment>
<dbReference type="Gene3D" id="3.30.450.20">
    <property type="entry name" value="PAS domain"/>
    <property type="match status" value="2"/>
</dbReference>
<dbReference type="PANTHER" id="PTHR45138:SF9">
    <property type="entry name" value="DIGUANYLATE CYCLASE DGCM-RELATED"/>
    <property type="match status" value="1"/>
</dbReference>
<dbReference type="PROSITE" id="PS50887">
    <property type="entry name" value="GGDEF"/>
    <property type="match status" value="1"/>
</dbReference>
<dbReference type="InterPro" id="IPR043128">
    <property type="entry name" value="Rev_trsase/Diguanyl_cyclase"/>
</dbReference>
<evidence type="ECO:0000256" key="4">
    <source>
        <dbReference type="SAM" id="Phobius"/>
    </source>
</evidence>
<dbReference type="GO" id="GO:0052621">
    <property type="term" value="F:diguanylate cyclase activity"/>
    <property type="evidence" value="ECO:0007669"/>
    <property type="project" value="UniProtKB-EC"/>
</dbReference>
<reference evidence="6 7" key="1">
    <citation type="submission" date="2016-06" db="EMBL/GenBank/DDBJ databases">
        <authorList>
            <person name="Kjaerup R.B."/>
            <person name="Dalgaard T.S."/>
            <person name="Juul-Madsen H.R."/>
        </authorList>
    </citation>
    <scope>NUCLEOTIDE SEQUENCE [LARGE SCALE GENOMIC DNA]</scope>
    <source>
        <strain evidence="6 7">1S159</strain>
    </source>
</reference>
<dbReference type="Pfam" id="PF00990">
    <property type="entry name" value="GGDEF"/>
    <property type="match status" value="1"/>
</dbReference>
<accession>A0A1B9NZ42</accession>
<dbReference type="STRING" id="688.A6E04_12155"/>
<dbReference type="NCBIfam" id="TIGR00254">
    <property type="entry name" value="GGDEF"/>
    <property type="match status" value="1"/>
</dbReference>
<dbReference type="InterPro" id="IPR000160">
    <property type="entry name" value="GGDEF_dom"/>
</dbReference>
<dbReference type="AlphaFoldDB" id="A0A1B9NZ42"/>
<evidence type="ECO:0000256" key="2">
    <source>
        <dbReference type="ARBA" id="ARBA00012528"/>
    </source>
</evidence>
<organism evidence="6 7">
    <name type="scientific">Aliivibrio logei</name>
    <name type="common">Vibrio logei</name>
    <dbReference type="NCBI Taxonomy" id="688"/>
    <lineage>
        <taxon>Bacteria</taxon>
        <taxon>Pseudomonadati</taxon>
        <taxon>Pseudomonadota</taxon>
        <taxon>Gammaproteobacteria</taxon>
        <taxon>Vibrionales</taxon>
        <taxon>Vibrionaceae</taxon>
        <taxon>Aliivibrio</taxon>
    </lineage>
</organism>
<comment type="cofactor">
    <cofactor evidence="1">
        <name>Mg(2+)</name>
        <dbReference type="ChEBI" id="CHEBI:18420"/>
    </cofactor>
</comment>
<dbReference type="Gene3D" id="3.30.70.270">
    <property type="match status" value="1"/>
</dbReference>
<dbReference type="EC" id="2.7.7.65" evidence="2"/>
<keyword evidence="4" id="KW-1133">Transmembrane helix</keyword>
<feature type="domain" description="GGDEF" evidence="5">
    <location>
        <begin position="349"/>
        <end position="481"/>
    </location>
</feature>
<dbReference type="OrthoDB" id="73375at2"/>
<dbReference type="SUPFAM" id="SSF55073">
    <property type="entry name" value="Nucleotide cyclase"/>
    <property type="match status" value="1"/>
</dbReference>
<evidence type="ECO:0000313" key="6">
    <source>
        <dbReference type="EMBL" id="OCH21290.1"/>
    </source>
</evidence>
<dbReference type="EMBL" id="MAJU01000009">
    <property type="protein sequence ID" value="OCH21290.1"/>
    <property type="molecule type" value="Genomic_DNA"/>
</dbReference>
<feature type="transmembrane region" description="Helical" evidence="4">
    <location>
        <begin position="279"/>
        <end position="299"/>
    </location>
</feature>
<keyword evidence="4" id="KW-0812">Transmembrane</keyword>
<dbReference type="GO" id="GO:0043709">
    <property type="term" value="P:cell adhesion involved in single-species biofilm formation"/>
    <property type="evidence" value="ECO:0007669"/>
    <property type="project" value="TreeGrafter"/>
</dbReference>
<dbReference type="Proteomes" id="UP000093523">
    <property type="component" value="Unassembled WGS sequence"/>
</dbReference>